<keyword evidence="8" id="KW-1185">Reference proteome</keyword>
<evidence type="ECO:0000256" key="5">
    <source>
        <dbReference type="PROSITE-ProRule" id="PRU00076"/>
    </source>
</evidence>
<feature type="domain" description="EGF-like" evidence="6">
    <location>
        <begin position="63"/>
        <end position="99"/>
    </location>
</feature>
<dbReference type="OrthoDB" id="283575at2759"/>
<dbReference type="GO" id="GO:0005112">
    <property type="term" value="F:Notch binding"/>
    <property type="evidence" value="ECO:0007669"/>
    <property type="project" value="TreeGrafter"/>
</dbReference>
<proteinExistence type="predicted"/>
<feature type="domain" description="EGF-like" evidence="6">
    <location>
        <begin position="153"/>
        <end position="189"/>
    </location>
</feature>
<dbReference type="PROSITE" id="PS01187">
    <property type="entry name" value="EGF_CA"/>
    <property type="match status" value="1"/>
</dbReference>
<dbReference type="PROSITE" id="PS00010">
    <property type="entry name" value="ASX_HYDROXYL"/>
    <property type="match status" value="3"/>
</dbReference>
<dbReference type="Proteomes" id="UP000030665">
    <property type="component" value="Unassembled WGS sequence"/>
</dbReference>
<keyword evidence="3" id="KW-0677">Repeat</keyword>
<feature type="domain" description="EGF-like" evidence="6">
    <location>
        <begin position="103"/>
        <end position="139"/>
    </location>
</feature>
<dbReference type="Pfam" id="PF00008">
    <property type="entry name" value="EGF"/>
    <property type="match status" value="3"/>
</dbReference>
<comment type="caution">
    <text evidence="5">Lacks conserved residue(s) required for the propagation of feature annotation.</text>
</comment>
<evidence type="ECO:0000256" key="1">
    <source>
        <dbReference type="ARBA" id="ARBA00022536"/>
    </source>
</evidence>
<dbReference type="PROSITE" id="PS50026">
    <property type="entry name" value="EGF_3"/>
    <property type="match status" value="3"/>
</dbReference>
<dbReference type="EMBL" id="HG806741">
    <property type="protein sequence ID" value="CDW59815.1"/>
    <property type="molecule type" value="Genomic_DNA"/>
</dbReference>
<protein>
    <submittedName>
        <fullName evidence="7">EGF and EGF CA domain containing protein</fullName>
    </submittedName>
</protein>
<dbReference type="PROSITE" id="PS00022">
    <property type="entry name" value="EGF_1"/>
    <property type="match status" value="3"/>
</dbReference>
<dbReference type="SMART" id="SM00181">
    <property type="entry name" value="EGF"/>
    <property type="match status" value="4"/>
</dbReference>
<reference evidence="7" key="2">
    <citation type="submission" date="2014-03" db="EMBL/GenBank/DDBJ databases">
        <title>The whipworm genome and dual-species transcriptomics of an intimate host-pathogen interaction.</title>
        <authorList>
            <person name="Foth B.J."/>
            <person name="Tsai I.J."/>
            <person name="Reid A.J."/>
            <person name="Bancroft A.J."/>
            <person name="Nichol S."/>
            <person name="Tracey A."/>
            <person name="Holroyd N."/>
            <person name="Cotton J.A."/>
            <person name="Stanley E.J."/>
            <person name="Zarowiecki M."/>
            <person name="Liu J.Z."/>
            <person name="Huckvale T."/>
            <person name="Cooper P.J."/>
            <person name="Grencis R.K."/>
            <person name="Berriman M."/>
        </authorList>
    </citation>
    <scope>NUCLEOTIDE SEQUENCE [LARGE SCALE GENOMIC DNA]</scope>
</reference>
<dbReference type="InterPro" id="IPR018097">
    <property type="entry name" value="EGF_Ca-bd_CS"/>
</dbReference>
<dbReference type="GO" id="GO:0007219">
    <property type="term" value="P:Notch signaling pathway"/>
    <property type="evidence" value="ECO:0007669"/>
    <property type="project" value="TreeGrafter"/>
</dbReference>
<evidence type="ECO:0000256" key="4">
    <source>
        <dbReference type="ARBA" id="ARBA00023157"/>
    </source>
</evidence>
<dbReference type="Gene3D" id="2.10.25.10">
    <property type="entry name" value="Laminin"/>
    <property type="match status" value="4"/>
</dbReference>
<keyword evidence="1 5" id="KW-0245">EGF-like domain</keyword>
<dbReference type="InterPro" id="IPR001881">
    <property type="entry name" value="EGF-like_Ca-bd_dom"/>
</dbReference>
<dbReference type="InterPro" id="IPR000742">
    <property type="entry name" value="EGF"/>
</dbReference>
<dbReference type="SMART" id="SM00179">
    <property type="entry name" value="EGF_CA"/>
    <property type="match status" value="3"/>
</dbReference>
<dbReference type="InterPro" id="IPR049883">
    <property type="entry name" value="NOTCH1_EGF-like"/>
</dbReference>
<feature type="disulfide bond" evidence="5">
    <location>
        <begin position="129"/>
        <end position="138"/>
    </location>
</feature>
<evidence type="ECO:0000256" key="2">
    <source>
        <dbReference type="ARBA" id="ARBA00022729"/>
    </source>
</evidence>
<name>A0A077ZMC8_TRITR</name>
<organism evidence="7 8">
    <name type="scientific">Trichuris trichiura</name>
    <name type="common">Whipworm</name>
    <name type="synonym">Trichocephalus trichiurus</name>
    <dbReference type="NCBI Taxonomy" id="36087"/>
    <lineage>
        <taxon>Eukaryota</taxon>
        <taxon>Metazoa</taxon>
        <taxon>Ecdysozoa</taxon>
        <taxon>Nematoda</taxon>
        <taxon>Enoplea</taxon>
        <taxon>Dorylaimia</taxon>
        <taxon>Trichinellida</taxon>
        <taxon>Trichuridae</taxon>
        <taxon>Trichuris</taxon>
    </lineage>
</organism>
<evidence type="ECO:0000256" key="3">
    <source>
        <dbReference type="ARBA" id="ARBA00022737"/>
    </source>
</evidence>
<feature type="disulfide bond" evidence="5">
    <location>
        <begin position="179"/>
        <end position="188"/>
    </location>
</feature>
<sequence length="209" mass="23128">MDSQDVTAKLVNYFRLLFFKSTFFLPEIYSQPCRNGGTCIEGYGEWSCECPPMVHGRNNCSETLGRTNANHCEAGGTCKDKGLDFECLCPPGRKGKTCEQGMPTVICISKPCKNGGQCVNGDNEYTCNCLMGFTGINCDIGKWQSLFTKPPNNVDECAHTDCGPHGTCVNLPGGFACDCEYGYEGEMCDKGESTLQYTFRDYRTIYIFK</sequence>
<keyword evidence="2" id="KW-0732">Signal</keyword>
<dbReference type="STRING" id="36087.A0A077ZMC8"/>
<keyword evidence="4 5" id="KW-1015">Disulfide bond</keyword>
<evidence type="ECO:0000313" key="7">
    <source>
        <dbReference type="EMBL" id="CDW59815.1"/>
    </source>
</evidence>
<dbReference type="FunFam" id="2.10.25.10:FF:000066">
    <property type="entry name" value="FAT atypical cadherin 4"/>
    <property type="match status" value="1"/>
</dbReference>
<dbReference type="PANTHER" id="PTHR12916:SF10">
    <property type="entry name" value="NEUROGENIC LOCUS NOTCH HOMOLOG PROTEIN 2 PRECURSOR"/>
    <property type="match status" value="1"/>
</dbReference>
<reference evidence="7" key="1">
    <citation type="submission" date="2014-01" db="EMBL/GenBank/DDBJ databases">
        <authorList>
            <person name="Aslett M."/>
        </authorList>
    </citation>
    <scope>NUCLEOTIDE SEQUENCE</scope>
</reference>
<accession>A0A077ZMC8</accession>
<evidence type="ECO:0000259" key="6">
    <source>
        <dbReference type="PROSITE" id="PS50026"/>
    </source>
</evidence>
<dbReference type="InterPro" id="IPR000152">
    <property type="entry name" value="EGF-type_Asp/Asn_hydroxyl_site"/>
</dbReference>
<dbReference type="Pfam" id="PF07645">
    <property type="entry name" value="EGF_CA"/>
    <property type="match status" value="1"/>
</dbReference>
<dbReference type="SUPFAM" id="SSF57196">
    <property type="entry name" value="EGF/Laminin"/>
    <property type="match status" value="4"/>
</dbReference>
<dbReference type="PANTHER" id="PTHR12916">
    <property type="entry name" value="CYTOCHROME C OXIDASE POLYPEPTIDE VIC-2"/>
    <property type="match status" value="1"/>
</dbReference>
<dbReference type="AlphaFoldDB" id="A0A077ZMC8"/>
<dbReference type="CDD" id="cd00054">
    <property type="entry name" value="EGF_CA"/>
    <property type="match status" value="3"/>
</dbReference>
<gene>
    <name evidence="7" type="ORF">TTRE_0000815601</name>
</gene>
<dbReference type="GO" id="GO:0005509">
    <property type="term" value="F:calcium ion binding"/>
    <property type="evidence" value="ECO:0007669"/>
    <property type="project" value="InterPro"/>
</dbReference>
<evidence type="ECO:0000313" key="8">
    <source>
        <dbReference type="Proteomes" id="UP000030665"/>
    </source>
</evidence>
<feature type="disulfide bond" evidence="5">
    <location>
        <begin position="89"/>
        <end position="98"/>
    </location>
</feature>
<dbReference type="PROSITE" id="PS01186">
    <property type="entry name" value="EGF_2"/>
    <property type="match status" value="2"/>
</dbReference>